<sequence length="58" mass="6505">MIQKHQIYTLPSGAIVQVGRLVPGTADDWNCVFKHKEKAGYMVCFAGEFIRKYGKAMA</sequence>
<name>A0ABR6RKE8_9BURK</name>
<reference evidence="1 2" key="1">
    <citation type="submission" date="2020-08" db="EMBL/GenBank/DDBJ databases">
        <title>Functional genomics of gut bacteria from endangered species of beetles.</title>
        <authorList>
            <person name="Carlos-Shanley C."/>
        </authorList>
    </citation>
    <scope>NUCLEOTIDE SEQUENCE [LARGE SCALE GENOMIC DNA]</scope>
    <source>
        <strain evidence="1 2">S00124</strain>
    </source>
</reference>
<gene>
    <name evidence="1" type="ORF">HNP33_003730</name>
</gene>
<dbReference type="Proteomes" id="UP000562492">
    <property type="component" value="Unassembled WGS sequence"/>
</dbReference>
<evidence type="ECO:0000313" key="1">
    <source>
        <dbReference type="EMBL" id="MBB6579616.1"/>
    </source>
</evidence>
<dbReference type="EMBL" id="JACHKZ010000033">
    <property type="protein sequence ID" value="MBB6579616.1"/>
    <property type="molecule type" value="Genomic_DNA"/>
</dbReference>
<evidence type="ECO:0000313" key="2">
    <source>
        <dbReference type="Proteomes" id="UP000562492"/>
    </source>
</evidence>
<dbReference type="RefSeq" id="WP_184711066.1">
    <property type="nucleotide sequence ID" value="NZ_JACHKZ010000033.1"/>
</dbReference>
<keyword evidence="2" id="KW-1185">Reference proteome</keyword>
<organism evidence="1 2">
    <name type="scientific">Comamonas odontotermitis</name>
    <dbReference type="NCBI Taxonomy" id="379895"/>
    <lineage>
        <taxon>Bacteria</taxon>
        <taxon>Pseudomonadati</taxon>
        <taxon>Pseudomonadota</taxon>
        <taxon>Betaproteobacteria</taxon>
        <taxon>Burkholderiales</taxon>
        <taxon>Comamonadaceae</taxon>
        <taxon>Comamonas</taxon>
    </lineage>
</organism>
<accession>A0ABR6RKE8</accession>
<proteinExistence type="predicted"/>
<comment type="caution">
    <text evidence="1">The sequence shown here is derived from an EMBL/GenBank/DDBJ whole genome shotgun (WGS) entry which is preliminary data.</text>
</comment>
<protein>
    <submittedName>
        <fullName evidence="1">Uncharacterized protein</fullName>
    </submittedName>
</protein>